<feature type="transmembrane region" description="Helical" evidence="1">
    <location>
        <begin position="40"/>
        <end position="58"/>
    </location>
</feature>
<feature type="transmembrane region" description="Helical" evidence="1">
    <location>
        <begin position="184"/>
        <end position="204"/>
    </location>
</feature>
<dbReference type="RefSeq" id="WP_279582928.1">
    <property type="nucleotide sequence ID" value="NZ_WOTO01000070.1"/>
</dbReference>
<dbReference type="PANTHER" id="PTHR36840">
    <property type="entry name" value="BLL5714 PROTEIN"/>
    <property type="match status" value="1"/>
</dbReference>
<dbReference type="PANTHER" id="PTHR36840:SF1">
    <property type="entry name" value="BLL5714 PROTEIN"/>
    <property type="match status" value="1"/>
</dbReference>
<comment type="caution">
    <text evidence="2">The sequence shown here is derived from an EMBL/GenBank/DDBJ whole genome shotgun (WGS) entry which is preliminary data.</text>
</comment>
<sequence length="364" mass="39167">MPEKPVTWAELFFDLVFVFAVTEVSSLLREDVSWAGLGRALVVFVPIYWAWVGTTIHANTTNVDTSFERIGIFATGLCSLFMALAVPGAYGSRAVLFAAAFLLLRVVSLFFSGPQQSFAFGPMSIAVFITGPARLISAFFPYPILITVWAIAAVLDLATPILTRRRLLSMRFHPGHLPERFGTFIIIALGESIVAIGAPAATSAHLTVDVLVAVAIAFVLAAALWWVYYVFAASAIRHAMLTASVRTDLVREVLSYGHLAFLTGIIAAAVGMAAVVAHPTHRLEIGVVGLLFGGCALYLATFGYTRWRMFHRISIYRLAGAAVAVFLIPLAVYVPAVAALGALTAVVVGVNVTEHLVVRRRGSM</sequence>
<name>A0ABN2G431_9ACTN</name>
<keyword evidence="1" id="KW-0472">Membrane</keyword>
<accession>A0ABN2G431</accession>
<feature type="transmembrane region" description="Helical" evidence="1">
    <location>
        <begin position="253"/>
        <end position="277"/>
    </location>
</feature>
<evidence type="ECO:0000313" key="2">
    <source>
        <dbReference type="EMBL" id="GAA1664522.1"/>
    </source>
</evidence>
<gene>
    <name evidence="2" type="ORF">GCM10009765_12600</name>
</gene>
<dbReference type="InterPro" id="IPR010640">
    <property type="entry name" value="Low_temperature_requirement_A"/>
</dbReference>
<feature type="transmembrane region" description="Helical" evidence="1">
    <location>
        <begin position="340"/>
        <end position="358"/>
    </location>
</feature>
<feature type="transmembrane region" description="Helical" evidence="1">
    <location>
        <begin position="315"/>
        <end position="334"/>
    </location>
</feature>
<keyword evidence="1" id="KW-0812">Transmembrane</keyword>
<protein>
    <submittedName>
        <fullName evidence="2">Low temperature requirement protein A</fullName>
    </submittedName>
</protein>
<dbReference type="EMBL" id="BAAANY010000005">
    <property type="protein sequence ID" value="GAA1664522.1"/>
    <property type="molecule type" value="Genomic_DNA"/>
</dbReference>
<feature type="transmembrane region" description="Helical" evidence="1">
    <location>
        <begin position="142"/>
        <end position="163"/>
    </location>
</feature>
<feature type="transmembrane region" description="Helical" evidence="1">
    <location>
        <begin position="94"/>
        <end position="111"/>
    </location>
</feature>
<evidence type="ECO:0000256" key="1">
    <source>
        <dbReference type="SAM" id="Phobius"/>
    </source>
</evidence>
<dbReference type="Proteomes" id="UP001500618">
    <property type="component" value="Unassembled WGS sequence"/>
</dbReference>
<proteinExistence type="predicted"/>
<reference evidence="2 3" key="1">
    <citation type="journal article" date="2019" name="Int. J. Syst. Evol. Microbiol.">
        <title>The Global Catalogue of Microorganisms (GCM) 10K type strain sequencing project: providing services to taxonomists for standard genome sequencing and annotation.</title>
        <authorList>
            <consortium name="The Broad Institute Genomics Platform"/>
            <consortium name="The Broad Institute Genome Sequencing Center for Infectious Disease"/>
            <person name="Wu L."/>
            <person name="Ma J."/>
        </authorList>
    </citation>
    <scope>NUCLEOTIDE SEQUENCE [LARGE SCALE GENOMIC DNA]</scope>
    <source>
        <strain evidence="2 3">JCM 14718</strain>
    </source>
</reference>
<organism evidence="2 3">
    <name type="scientific">Fodinicola feengrottensis</name>
    <dbReference type="NCBI Taxonomy" id="435914"/>
    <lineage>
        <taxon>Bacteria</taxon>
        <taxon>Bacillati</taxon>
        <taxon>Actinomycetota</taxon>
        <taxon>Actinomycetes</taxon>
        <taxon>Mycobacteriales</taxon>
        <taxon>Fodinicola</taxon>
    </lineage>
</organism>
<keyword evidence="3" id="KW-1185">Reference proteome</keyword>
<feature type="transmembrane region" description="Helical" evidence="1">
    <location>
        <begin position="210"/>
        <end position="232"/>
    </location>
</feature>
<feature type="transmembrane region" description="Helical" evidence="1">
    <location>
        <begin position="283"/>
        <end position="303"/>
    </location>
</feature>
<feature type="transmembrane region" description="Helical" evidence="1">
    <location>
        <begin position="7"/>
        <end position="28"/>
    </location>
</feature>
<evidence type="ECO:0000313" key="3">
    <source>
        <dbReference type="Proteomes" id="UP001500618"/>
    </source>
</evidence>
<feature type="transmembrane region" description="Helical" evidence="1">
    <location>
        <begin position="70"/>
        <end position="88"/>
    </location>
</feature>
<dbReference type="Pfam" id="PF06772">
    <property type="entry name" value="LtrA"/>
    <property type="match status" value="1"/>
</dbReference>
<keyword evidence="1" id="KW-1133">Transmembrane helix</keyword>